<keyword evidence="6" id="KW-0520">NAD</keyword>
<dbReference type="InterPro" id="IPR013154">
    <property type="entry name" value="ADH-like_N"/>
</dbReference>
<dbReference type="GO" id="GO:0008270">
    <property type="term" value="F:zinc ion binding"/>
    <property type="evidence" value="ECO:0007669"/>
    <property type="project" value="InterPro"/>
</dbReference>
<dbReference type="InterPro" id="IPR013149">
    <property type="entry name" value="ADH-like_C"/>
</dbReference>
<dbReference type="InterPro" id="IPR020843">
    <property type="entry name" value="ER"/>
</dbReference>
<dbReference type="PROSITE" id="PS00059">
    <property type="entry name" value="ADH_ZINC"/>
    <property type="match status" value="1"/>
</dbReference>
<evidence type="ECO:0000256" key="5">
    <source>
        <dbReference type="ARBA" id="ARBA00023002"/>
    </source>
</evidence>
<keyword evidence="10" id="KW-1185">Reference proteome</keyword>
<sequence>MNPPKATQTAAWLPAPGPNARIQIRHDIPVPSPGLNEVLVKLTCTGVCHSDVHNLLGQTPMTTHIGGHEGIGHVVALGPGCSEHLLSKRVGVKWLHTYCNVCEICALDETGCPHQHNSGRDVPGTFQQYTIHPVEGLTLIPEELSSESAAPLLCAGLSMYGSISRAGLKAGEWLVLPGAGGGLGHLGVQIAREMGYKVIAVDTGERKRELCLQLGASVFLDFKIDDVEMKVRELTNGYGAHAVVCLGGAAAYKQAWGYLRNCGTLVCVGLVPDKGAMPSPFEMLQHSWRVVGSTVGTGKHLEALLRMAEEGKVIARVEVREFEELEDVLERLGRYEIEGRVVVRIPE</sequence>
<comment type="cofactor">
    <cofactor evidence="1 7">
        <name>Zn(2+)</name>
        <dbReference type="ChEBI" id="CHEBI:29105"/>
    </cofactor>
</comment>
<dbReference type="SUPFAM" id="SSF51735">
    <property type="entry name" value="NAD(P)-binding Rossmann-fold domains"/>
    <property type="match status" value="1"/>
</dbReference>
<dbReference type="InterPro" id="IPR002328">
    <property type="entry name" value="ADH_Zn_CS"/>
</dbReference>
<keyword evidence="5" id="KW-0560">Oxidoreductase</keyword>
<name>A0AA39R8L1_9LECA</name>
<evidence type="ECO:0000259" key="8">
    <source>
        <dbReference type="SMART" id="SM00829"/>
    </source>
</evidence>
<evidence type="ECO:0000256" key="7">
    <source>
        <dbReference type="RuleBase" id="RU361277"/>
    </source>
</evidence>
<comment type="caution">
    <text evidence="9">The sequence shown here is derived from an EMBL/GenBank/DDBJ whole genome shotgun (WGS) entry which is preliminary data.</text>
</comment>
<dbReference type="InterPro" id="IPR011032">
    <property type="entry name" value="GroES-like_sf"/>
</dbReference>
<reference evidence="9" key="1">
    <citation type="submission" date="2023-03" db="EMBL/GenBank/DDBJ databases">
        <title>Complete genome of Cladonia borealis.</title>
        <authorList>
            <person name="Park H."/>
        </authorList>
    </citation>
    <scope>NUCLEOTIDE SEQUENCE</scope>
    <source>
        <strain evidence="9">ANT050790</strain>
    </source>
</reference>
<evidence type="ECO:0000313" key="10">
    <source>
        <dbReference type="Proteomes" id="UP001166286"/>
    </source>
</evidence>
<dbReference type="Pfam" id="PF00107">
    <property type="entry name" value="ADH_zinc_N"/>
    <property type="match status" value="1"/>
</dbReference>
<dbReference type="InterPro" id="IPR036291">
    <property type="entry name" value="NAD(P)-bd_dom_sf"/>
</dbReference>
<accession>A0AA39R8L1</accession>
<evidence type="ECO:0000256" key="3">
    <source>
        <dbReference type="ARBA" id="ARBA00022723"/>
    </source>
</evidence>
<keyword evidence="4 7" id="KW-0862">Zinc</keyword>
<organism evidence="9 10">
    <name type="scientific">Cladonia borealis</name>
    <dbReference type="NCBI Taxonomy" id="184061"/>
    <lineage>
        <taxon>Eukaryota</taxon>
        <taxon>Fungi</taxon>
        <taxon>Dikarya</taxon>
        <taxon>Ascomycota</taxon>
        <taxon>Pezizomycotina</taxon>
        <taxon>Lecanoromycetes</taxon>
        <taxon>OSLEUM clade</taxon>
        <taxon>Lecanoromycetidae</taxon>
        <taxon>Lecanorales</taxon>
        <taxon>Lecanorineae</taxon>
        <taxon>Cladoniaceae</taxon>
        <taxon>Cladonia</taxon>
    </lineage>
</organism>
<dbReference type="GO" id="GO:0004022">
    <property type="term" value="F:alcohol dehydrogenase (NAD+) activity"/>
    <property type="evidence" value="ECO:0007669"/>
    <property type="project" value="TreeGrafter"/>
</dbReference>
<gene>
    <name evidence="9" type="ORF">JMJ35_001500</name>
</gene>
<proteinExistence type="inferred from homology"/>
<dbReference type="FunFam" id="3.40.50.720:FF:000039">
    <property type="entry name" value="Alcohol dehydrogenase AdhP"/>
    <property type="match status" value="1"/>
</dbReference>
<evidence type="ECO:0000256" key="6">
    <source>
        <dbReference type="ARBA" id="ARBA00023027"/>
    </source>
</evidence>
<keyword evidence="3 7" id="KW-0479">Metal-binding</keyword>
<dbReference type="EMBL" id="JAFEKC020000003">
    <property type="protein sequence ID" value="KAK0515466.1"/>
    <property type="molecule type" value="Genomic_DNA"/>
</dbReference>
<dbReference type="GO" id="GO:0005737">
    <property type="term" value="C:cytoplasm"/>
    <property type="evidence" value="ECO:0007669"/>
    <property type="project" value="TreeGrafter"/>
</dbReference>
<evidence type="ECO:0000256" key="1">
    <source>
        <dbReference type="ARBA" id="ARBA00001947"/>
    </source>
</evidence>
<dbReference type="PANTHER" id="PTHR42940:SF2">
    <property type="entry name" value="DEHYDROGENASE FAMILY OXIDOREDUCTASE, PUTATIVE (JCVI)-RELATED"/>
    <property type="match status" value="1"/>
</dbReference>
<dbReference type="Proteomes" id="UP001166286">
    <property type="component" value="Unassembled WGS sequence"/>
</dbReference>
<comment type="similarity">
    <text evidence="2 7">Belongs to the zinc-containing alcohol dehydrogenase family.</text>
</comment>
<evidence type="ECO:0000256" key="4">
    <source>
        <dbReference type="ARBA" id="ARBA00022833"/>
    </source>
</evidence>
<dbReference type="Gene3D" id="3.40.50.720">
    <property type="entry name" value="NAD(P)-binding Rossmann-like Domain"/>
    <property type="match status" value="1"/>
</dbReference>
<dbReference type="PANTHER" id="PTHR42940">
    <property type="entry name" value="ALCOHOL DEHYDROGENASE 1-RELATED"/>
    <property type="match status" value="1"/>
</dbReference>
<dbReference type="SUPFAM" id="SSF50129">
    <property type="entry name" value="GroES-like"/>
    <property type="match status" value="1"/>
</dbReference>
<protein>
    <recommendedName>
        <fullName evidence="8">Enoyl reductase (ER) domain-containing protein</fullName>
    </recommendedName>
</protein>
<dbReference type="CDD" id="cd08297">
    <property type="entry name" value="CAD3"/>
    <property type="match status" value="1"/>
</dbReference>
<dbReference type="AlphaFoldDB" id="A0AA39R8L1"/>
<dbReference type="SMART" id="SM00829">
    <property type="entry name" value="PKS_ER"/>
    <property type="match status" value="1"/>
</dbReference>
<feature type="domain" description="Enoyl reductase (ER)" evidence="8">
    <location>
        <begin position="17"/>
        <end position="343"/>
    </location>
</feature>
<evidence type="ECO:0000256" key="2">
    <source>
        <dbReference type="ARBA" id="ARBA00008072"/>
    </source>
</evidence>
<evidence type="ECO:0000313" key="9">
    <source>
        <dbReference type="EMBL" id="KAK0515466.1"/>
    </source>
</evidence>
<dbReference type="Pfam" id="PF08240">
    <property type="entry name" value="ADH_N"/>
    <property type="match status" value="1"/>
</dbReference>
<dbReference type="Gene3D" id="3.90.180.10">
    <property type="entry name" value="Medium-chain alcohol dehydrogenases, catalytic domain"/>
    <property type="match status" value="1"/>
</dbReference>